<organism evidence="11">
    <name type="scientific">Sporormiella sp</name>
    <dbReference type="NCBI Taxonomy" id="2012087"/>
    <lineage>
        <taxon>Eukaryota</taxon>
        <taxon>Fungi</taxon>
        <taxon>Dikarya</taxon>
        <taxon>Ascomycota</taxon>
        <taxon>Pezizomycotina</taxon>
        <taxon>Dothideomycetes</taxon>
        <taxon>Pleosporomycetidae</taxon>
        <taxon>Pleosporales</taxon>
        <taxon>Sporormiaceae</taxon>
        <taxon>Preussia/Sporomiella species complex</taxon>
        <taxon>Sporormiella</taxon>
    </lineage>
</organism>
<evidence type="ECO:0000259" key="8">
    <source>
        <dbReference type="PROSITE" id="PS50075"/>
    </source>
</evidence>
<dbReference type="InterPro" id="IPR036736">
    <property type="entry name" value="ACP-like_sf"/>
</dbReference>
<dbReference type="InterPro" id="IPR001227">
    <property type="entry name" value="Ac_transferase_dom_sf"/>
</dbReference>
<dbReference type="InterPro" id="IPR018201">
    <property type="entry name" value="Ketoacyl_synth_AS"/>
</dbReference>
<dbReference type="InterPro" id="IPR049900">
    <property type="entry name" value="PKS_mFAS_DH"/>
</dbReference>
<dbReference type="InterPro" id="IPR006162">
    <property type="entry name" value="Ppantetheine_attach_site"/>
</dbReference>
<dbReference type="InterPro" id="IPR016035">
    <property type="entry name" value="Acyl_Trfase/lysoPLipase"/>
</dbReference>
<feature type="region of interest" description="Disordered" evidence="7">
    <location>
        <begin position="1748"/>
        <end position="1784"/>
    </location>
</feature>
<reference evidence="11" key="1">
    <citation type="submission" date="2023-08" db="EMBL/GenBank/DDBJ databases">
        <title>A New Approach for Mining New Natural ortho-Quinone Methide Building Block.</title>
        <authorList>
            <person name="Wang X.-X."/>
            <person name="Deng B.-Q."/>
            <person name="Ou Yang Z.-Q."/>
            <person name="Yan Y."/>
            <person name="Lv J.-M."/>
            <person name="Qin S.-Y."/>
            <person name="Hu D."/>
            <person name="Chen G.-D."/>
            <person name="Gao H."/>
        </authorList>
    </citation>
    <scope>NUCLEOTIDE SEQUENCE</scope>
</reference>
<dbReference type="Pfam" id="PF16073">
    <property type="entry name" value="SAT"/>
    <property type="match status" value="1"/>
</dbReference>
<dbReference type="PROSITE" id="PS50075">
    <property type="entry name" value="CARRIER"/>
    <property type="match status" value="1"/>
</dbReference>
<dbReference type="Gene3D" id="3.40.47.10">
    <property type="match status" value="1"/>
</dbReference>
<dbReference type="SUPFAM" id="SSF53335">
    <property type="entry name" value="S-adenosyl-L-methionine-dependent methyltransferases"/>
    <property type="match status" value="1"/>
</dbReference>
<dbReference type="CDD" id="cd02440">
    <property type="entry name" value="AdoMet_MTases"/>
    <property type="match status" value="1"/>
</dbReference>
<evidence type="ECO:0000256" key="2">
    <source>
        <dbReference type="ARBA" id="ARBA00022553"/>
    </source>
</evidence>
<dbReference type="InterPro" id="IPR016039">
    <property type="entry name" value="Thiolase-like"/>
</dbReference>
<dbReference type="Pfam" id="PF07993">
    <property type="entry name" value="NAD_binding_4"/>
    <property type="match status" value="1"/>
</dbReference>
<dbReference type="SUPFAM" id="SSF53901">
    <property type="entry name" value="Thiolase-like"/>
    <property type="match status" value="1"/>
</dbReference>
<feature type="region of interest" description="N-terminal hotdog fold" evidence="6">
    <location>
        <begin position="1290"/>
        <end position="1423"/>
    </location>
</feature>
<dbReference type="Gene3D" id="3.30.70.3290">
    <property type="match status" value="1"/>
</dbReference>
<dbReference type="InterPro" id="IPR029063">
    <property type="entry name" value="SAM-dependent_MTases_sf"/>
</dbReference>
<dbReference type="EMBL" id="OR474171">
    <property type="protein sequence ID" value="XCH50894.1"/>
    <property type="molecule type" value="Genomic_DNA"/>
</dbReference>
<feature type="domain" description="Ketosynthase family 3 (KS3)" evidence="9">
    <location>
        <begin position="386"/>
        <end position="803"/>
    </location>
</feature>
<dbReference type="SMART" id="SM00825">
    <property type="entry name" value="PKS_KS"/>
    <property type="match status" value="1"/>
</dbReference>
<dbReference type="InterPro" id="IPR014030">
    <property type="entry name" value="Ketoacyl_synth_N"/>
</dbReference>
<feature type="region of interest" description="C-terminal hotdog fold" evidence="6">
    <location>
        <begin position="1451"/>
        <end position="1597"/>
    </location>
</feature>
<feature type="domain" description="PKS/mFAS DH" evidence="10">
    <location>
        <begin position="1290"/>
        <end position="1597"/>
    </location>
</feature>
<keyword evidence="2" id="KW-0597">Phosphoprotein</keyword>
<dbReference type="Pfam" id="PF00550">
    <property type="entry name" value="PP-binding"/>
    <property type="match status" value="1"/>
</dbReference>
<dbReference type="PROSITE" id="PS00012">
    <property type="entry name" value="PHOSPHOPANTETHEINE"/>
    <property type="match status" value="1"/>
</dbReference>
<protein>
    <submittedName>
        <fullName evidence="11">SpoA</fullName>
    </submittedName>
</protein>
<dbReference type="Pfam" id="PF02801">
    <property type="entry name" value="Ketoacyl-synt_C"/>
    <property type="match status" value="1"/>
</dbReference>
<accession>A0AAU8H3X2</accession>
<dbReference type="SMART" id="SM00823">
    <property type="entry name" value="PKS_PP"/>
    <property type="match status" value="1"/>
</dbReference>
<keyword evidence="4" id="KW-0511">Multifunctional enzyme</keyword>
<dbReference type="InterPro" id="IPR013120">
    <property type="entry name" value="FAR_NAD-bd"/>
</dbReference>
<dbReference type="Gene3D" id="3.40.50.150">
    <property type="entry name" value="Vaccinia Virus protein VP39"/>
    <property type="match status" value="1"/>
</dbReference>
<dbReference type="PROSITE" id="PS52019">
    <property type="entry name" value="PKS_MFAS_DH"/>
    <property type="match status" value="1"/>
</dbReference>
<name>A0AAU8H3X2_9PLEO</name>
<evidence type="ECO:0000313" key="11">
    <source>
        <dbReference type="EMBL" id="XCH50894.1"/>
    </source>
</evidence>
<dbReference type="SUPFAM" id="SSF47336">
    <property type="entry name" value="ACP-like"/>
    <property type="match status" value="1"/>
</dbReference>
<dbReference type="InterPro" id="IPR036291">
    <property type="entry name" value="NAD(P)-bd_dom_sf"/>
</dbReference>
<evidence type="ECO:0000256" key="4">
    <source>
        <dbReference type="ARBA" id="ARBA00023268"/>
    </source>
</evidence>
<dbReference type="Gene3D" id="3.40.50.720">
    <property type="entry name" value="NAD(P)-binding Rossmann-like Domain"/>
    <property type="match status" value="1"/>
</dbReference>
<dbReference type="SUPFAM" id="SSF51735">
    <property type="entry name" value="NAD(P)-binding Rossmann-fold domains"/>
    <property type="match status" value="1"/>
</dbReference>
<evidence type="ECO:0000256" key="6">
    <source>
        <dbReference type="PROSITE-ProRule" id="PRU01363"/>
    </source>
</evidence>
<dbReference type="InterPro" id="IPR014043">
    <property type="entry name" value="Acyl_transferase_dom"/>
</dbReference>
<evidence type="ECO:0000256" key="3">
    <source>
        <dbReference type="ARBA" id="ARBA00022679"/>
    </source>
</evidence>
<evidence type="ECO:0000259" key="9">
    <source>
        <dbReference type="PROSITE" id="PS52004"/>
    </source>
</evidence>
<dbReference type="SUPFAM" id="SSF52151">
    <property type="entry name" value="FabD/lysophospholipase-like"/>
    <property type="match status" value="1"/>
</dbReference>
<evidence type="ECO:0000259" key="10">
    <source>
        <dbReference type="PROSITE" id="PS52019"/>
    </source>
</evidence>
<dbReference type="Gene3D" id="1.10.1200.10">
    <property type="entry name" value="ACP-like"/>
    <property type="match status" value="1"/>
</dbReference>
<evidence type="ECO:0000256" key="7">
    <source>
        <dbReference type="SAM" id="MobiDB-lite"/>
    </source>
</evidence>
<dbReference type="PANTHER" id="PTHR45681:SF6">
    <property type="entry name" value="POLYKETIDE SYNTHASE 37"/>
    <property type="match status" value="1"/>
</dbReference>
<keyword evidence="3" id="KW-0808">Transferase</keyword>
<dbReference type="InterPro" id="IPR041068">
    <property type="entry name" value="HTH_51"/>
</dbReference>
<dbReference type="InterPro" id="IPR014031">
    <property type="entry name" value="Ketoacyl_synth_C"/>
</dbReference>
<evidence type="ECO:0000256" key="1">
    <source>
        <dbReference type="ARBA" id="ARBA00022450"/>
    </source>
</evidence>
<feature type="region of interest" description="Disordered" evidence="7">
    <location>
        <begin position="1614"/>
        <end position="1643"/>
    </location>
</feature>
<dbReference type="PANTHER" id="PTHR45681">
    <property type="entry name" value="POLYKETIDE SYNTHASE 44-RELATED"/>
    <property type="match status" value="1"/>
</dbReference>
<dbReference type="InterPro" id="IPR020806">
    <property type="entry name" value="PKS_PP-bd"/>
</dbReference>
<dbReference type="Pfam" id="PF08242">
    <property type="entry name" value="Methyltransf_12"/>
    <property type="match status" value="1"/>
</dbReference>
<dbReference type="PROSITE" id="PS00606">
    <property type="entry name" value="KS3_1"/>
    <property type="match status" value="1"/>
</dbReference>
<dbReference type="SMART" id="SM01294">
    <property type="entry name" value="PKS_PP_betabranch"/>
    <property type="match status" value="1"/>
</dbReference>
<dbReference type="InterPro" id="IPR013217">
    <property type="entry name" value="Methyltransf_12"/>
</dbReference>
<keyword evidence="1" id="KW-0596">Phosphopantetheine</keyword>
<proteinExistence type="predicted"/>
<dbReference type="CDD" id="cd00833">
    <property type="entry name" value="PKS"/>
    <property type="match status" value="1"/>
</dbReference>
<sequence>MPRPRADQDNLVLIFGPQDLSFDKNFARTLRTTLLESPSLQWIVEAVLELPQHWKLLENAILGLQESAGEMHLGALVDWIRLGDLPDELYPLPNVLLTPLVVILQLTQYSTLINQLYPDINPDEQLPYLHRRRTETAGLCTGLLSAAAVASSESLRDLASHGAVAIRLAMALGAVVDVGDHPTDSEEGQWKSFAVVWQSSDAKVEFTKAMDSYPEAYTSVLSGERQATITVREKSSVSLVSQLRATGITVAETTLRGAFHFEHRLEKTASLIDFLDSNSKFHFPSTSFLPCKALDAKGGEHVDGKSLHSTVTRAVLLEQADWWQLHSTLDVSASQRQPLVVAFGRERCVPHWFARKLGPRFMHVKDLGATLQIPIPFDHLHHQSANDPIAVVGMACNFPGGSDLDEYWNTILSGLSQHTSVPESRVDFRTAAWREMDLEHKWYGNFIQDPDAFDHRFFKKNPREAASTDPQHRLIMQLAYQALEQSGYFSMPNLKDDIGCFIGVGLSDYENNVACHPPTAYTATGNLRSFVAGKVSHFFGWTGQSSTIDTACSSSAVAVHSACQSILSGECSAALAGGTNIMTGPEWFQNLDGASFLSPTGQCKPFDEKADGYCRGEGAGVVFLKKLSSAIKDGNQVFGVINATAVFQNENCSVITAPSGNSLADLFSTVTRKAGFDPKQISVVEAHGTGTQVGDKAEYHGVRKVFGGPSREDILSLGSVKGLIGHAENASGIAALIKVLLMIQHQTIPPQASHKTLNPKIDPQPTDNIEVVKSKRPWLITFKAALINNYGASGSNASMIVSQPPATSTPDGASLRLPKVPFWLSALDQKSLKRLSTRLSRFLRSRPQDDPRFSVANLSFQLFSQSNRSLGEAFVFNCATTEELEQKLLEFGSQDGKASAQPKQPPSRPVIFCFGGQVSTFVGLDRNLFDQSELLRSCLDQCNAICISLGLESFYPAIFSTSPAENVVQLQIMQFALQYASAKSWIDSGIKPTALVGHSFGELTAMCVSGVLSVEHAIEMIAKRAHIIQASWGADKGIMAAVEGEISIVQQLIQATRTTKNVGESLSPNIACFNGPRSFTLAGKSEDMDALLELAVSDATFSSLKIKKLNVTNAFHSILVDPLMTDLATVTEHCILRNASIEHERATKDKFTGQLTREFAARHLRDPVYFDHAVHRLAEKYPSSVWLEAGSNSGVTNMAKRALNSPSSCYFQPVNLTSAGALSHLVDATTGLWKEGLDFTFWLHHVKQNKSFTPLLLPPYQFDKSRHWLERTEPPKQLIKEITSSPQETPLGLWSFLGYENSTQTHARFRINTNSKEYQKYASGHIIAQTAAICPSALQHAIALGTISELVPRDEALEPDLQAMQSHNPMCLDGSRVFSLDAEKIQQNPLTWEWSITSTKPDGTAADKIHHVSGRMAFRDPSLVSLDFERYGRLVDYQRCLSLLNGSEADQIIQGGNNIYKIFLPIVNYQLEDYKSLNKIVSKPGVSAGRVMKLKQNSDSNIATNEAFCQVAGIYLNSMVNSEEGELYLANKVDQWIETRNVEPDSKSDSWDVYVVHQERSSKEHVSDIFVFDPASGKLTYMILGLHFVKVTRPGISKLLTRLSGGSAPVEIGKKSTSVEVPQKSAPAPVSRTEVPSKTQAPPKASFEDIRRVEFKQREQAPQDMSPRVKGVLCRLLGLEVEDIKPSSDLIELGVDSLLAMELAREIEEEFGHKLTTDELMDLTDFQSLVDVVHSKLGISRSSTVSEKSWSQDEVDAESSASSVTEDDMDDLETDPKKKADKGSTSLPASVILDTFSNIKRSTDKFVTENKLAGYRTLVQPKLTEMCIVYIVDAFEELGSPIRTARENQVLDRVPYLPKHEKVVRVFYNLLAGEGLIRLEDGEIVRTSQPVPEKSAATLQAELIRDHPDHAFDFNLTSLTGSKLANCLSGKAEGIQLIMSKEGREHLAGWYQKAPVNATWINQLEQLLSQLFSNLPTRKDPINVLEIGAGTGGTTSKLVTTLAALNIPFCYTATDISGSLVAGLRKRFKHHPFMRFETLDVEKPPSQELMHKQHIVLATNCVHATHDLITSTKNIHDLLTPDGFLVLLEMTEIVPWVDLVWGLVEGWWLANDGRQHALCPVGVWQDKLQASGFGHVDWTDGDLPESGIQRLIMAFASSPDSQSLVYMPSELSREPSIDADPRQAVVDAYVDRYASLAMATAAPVNLTRTSKVGRSVLLTGATGSLGSHIVAYFATRPDVREVVCLNRPSGKNAVDRQYQALDSRGLSLSAESQAKVRVLEAETYRPSLGLTSEDYRELTQIVTDIVHNAWPMSLKRPVKTFEQQFEVMANLIAFARGCASLRGVTDPKIGFQFISSIAVVGHHPFVSGRAVVPEERMAVVSAPPMGYAEAKLVCENMLKETLHRQPGSFKTMSVRLGQIAGSKMDGFWNAAEHIALLLKSSQTLNVLPDLDGTLSWCPVNDMAATLGELLLEPTDAYPIYHSENPQRQSWRQMIVVLAELLDIPKDNIISFGDWVRRVRNSPSVAVSENPAVRLGDFFDVDFVRMSCGELVLGTKHSVEHSKTLRELPPVSRDLVAKYVQKWRDDGFLRG</sequence>
<dbReference type="GO" id="GO:0006633">
    <property type="term" value="P:fatty acid biosynthetic process"/>
    <property type="evidence" value="ECO:0007669"/>
    <property type="project" value="InterPro"/>
</dbReference>
<dbReference type="Pfam" id="PF00698">
    <property type="entry name" value="Acyl_transf_1"/>
    <property type="match status" value="1"/>
</dbReference>
<evidence type="ECO:0000256" key="5">
    <source>
        <dbReference type="ARBA" id="ARBA00023315"/>
    </source>
</evidence>
<dbReference type="GO" id="GO:0004315">
    <property type="term" value="F:3-oxoacyl-[acyl-carrier-protein] synthase activity"/>
    <property type="evidence" value="ECO:0007669"/>
    <property type="project" value="InterPro"/>
</dbReference>
<dbReference type="PROSITE" id="PS52004">
    <property type="entry name" value="KS3_2"/>
    <property type="match status" value="1"/>
</dbReference>
<dbReference type="GO" id="GO:0031177">
    <property type="term" value="F:phosphopantetheine binding"/>
    <property type="evidence" value="ECO:0007669"/>
    <property type="project" value="InterPro"/>
</dbReference>
<comment type="caution">
    <text evidence="6">Lacks conserved residue(s) required for the propagation of feature annotation.</text>
</comment>
<dbReference type="GO" id="GO:0044550">
    <property type="term" value="P:secondary metabolite biosynthetic process"/>
    <property type="evidence" value="ECO:0007669"/>
    <property type="project" value="UniProtKB-ARBA"/>
</dbReference>
<dbReference type="Gene3D" id="3.40.366.10">
    <property type="entry name" value="Malonyl-Coenzyme A Acyl Carrier Protein, domain 2"/>
    <property type="match status" value="2"/>
</dbReference>
<feature type="domain" description="Carrier" evidence="8">
    <location>
        <begin position="1663"/>
        <end position="1737"/>
    </location>
</feature>
<dbReference type="InterPro" id="IPR020841">
    <property type="entry name" value="PKS_Beta-ketoAc_synthase_dom"/>
</dbReference>
<dbReference type="InterPro" id="IPR032088">
    <property type="entry name" value="SAT"/>
</dbReference>
<dbReference type="Pfam" id="PF18558">
    <property type="entry name" value="HTH_51"/>
    <property type="match status" value="1"/>
</dbReference>
<keyword evidence="5" id="KW-0012">Acyltransferase</keyword>
<dbReference type="SMART" id="SM00827">
    <property type="entry name" value="PKS_AT"/>
    <property type="match status" value="1"/>
</dbReference>
<dbReference type="Pfam" id="PF00109">
    <property type="entry name" value="ketoacyl-synt"/>
    <property type="match status" value="1"/>
</dbReference>
<dbReference type="InterPro" id="IPR009081">
    <property type="entry name" value="PP-bd_ACP"/>
</dbReference>
<dbReference type="InterPro" id="IPR050444">
    <property type="entry name" value="Polyketide_Synthase"/>
</dbReference>